<dbReference type="Pfam" id="PF13673">
    <property type="entry name" value="Acetyltransf_10"/>
    <property type="match status" value="1"/>
</dbReference>
<dbReference type="PANTHER" id="PTHR13355:SF11">
    <property type="entry name" value="GLUCOSAMINE 6-PHOSPHATE N-ACETYLTRANSFERASE"/>
    <property type="match status" value="1"/>
</dbReference>
<dbReference type="CDD" id="cd04301">
    <property type="entry name" value="NAT_SF"/>
    <property type="match status" value="1"/>
</dbReference>
<dbReference type="InterPro" id="IPR016181">
    <property type="entry name" value="Acyl_CoA_acyltransferase"/>
</dbReference>
<dbReference type="GeneID" id="96910398"/>
<dbReference type="GO" id="GO:0004343">
    <property type="term" value="F:glucosamine 6-phosphate N-acetyltransferase activity"/>
    <property type="evidence" value="ECO:0007669"/>
    <property type="project" value="TreeGrafter"/>
</dbReference>
<dbReference type="AlphaFoldDB" id="A0A1R4INP2"/>
<dbReference type="Proteomes" id="UP000195611">
    <property type="component" value="Unassembled WGS sequence"/>
</dbReference>
<dbReference type="RefSeq" id="WP_087057170.1">
    <property type="nucleotide sequence ID" value="NZ_FUKW01000034.1"/>
</dbReference>
<reference evidence="2 3" key="1">
    <citation type="submission" date="2017-02" db="EMBL/GenBank/DDBJ databases">
        <authorList>
            <person name="Peterson S.W."/>
        </authorList>
    </citation>
    <scope>NUCLEOTIDE SEQUENCE [LARGE SCALE GENOMIC DNA]</scope>
    <source>
        <strain evidence="2 3">42ea</strain>
    </source>
</reference>
<dbReference type="EMBL" id="FUKW01000034">
    <property type="protein sequence ID" value="SJN21482.1"/>
    <property type="molecule type" value="Genomic_DNA"/>
</dbReference>
<evidence type="ECO:0000259" key="1">
    <source>
        <dbReference type="PROSITE" id="PS51186"/>
    </source>
</evidence>
<proteinExistence type="predicted"/>
<dbReference type="PROSITE" id="PS51186">
    <property type="entry name" value="GNAT"/>
    <property type="match status" value="1"/>
</dbReference>
<dbReference type="Gene3D" id="3.40.630.30">
    <property type="match status" value="1"/>
</dbReference>
<gene>
    <name evidence="2" type="ORF">FM115_01925</name>
</gene>
<name>A0A1R4INP2_9LACT</name>
<feature type="domain" description="N-acetyltransferase" evidence="1">
    <location>
        <begin position="1"/>
        <end position="143"/>
    </location>
</feature>
<evidence type="ECO:0000313" key="2">
    <source>
        <dbReference type="EMBL" id="SJN21482.1"/>
    </source>
</evidence>
<organism evidence="2 3">
    <name type="scientific">Marinilactibacillus psychrotolerans 42ea</name>
    <dbReference type="NCBI Taxonomy" id="1255609"/>
    <lineage>
        <taxon>Bacteria</taxon>
        <taxon>Bacillati</taxon>
        <taxon>Bacillota</taxon>
        <taxon>Bacilli</taxon>
        <taxon>Lactobacillales</taxon>
        <taxon>Carnobacteriaceae</taxon>
        <taxon>Marinilactibacillus</taxon>
    </lineage>
</organism>
<protein>
    <submittedName>
        <fullName evidence="2">GNAT family acetyltransferase YjcF</fullName>
    </submittedName>
</protein>
<dbReference type="InterPro" id="IPR000182">
    <property type="entry name" value="GNAT_dom"/>
</dbReference>
<dbReference type="SUPFAM" id="SSF55729">
    <property type="entry name" value="Acyl-CoA N-acyltransferases (Nat)"/>
    <property type="match status" value="1"/>
</dbReference>
<keyword evidence="2" id="KW-0808">Transferase</keyword>
<evidence type="ECO:0000313" key="3">
    <source>
        <dbReference type="Proteomes" id="UP000195611"/>
    </source>
</evidence>
<dbReference type="PANTHER" id="PTHR13355">
    <property type="entry name" value="GLUCOSAMINE 6-PHOSPHATE N-ACETYLTRANSFERASE"/>
    <property type="match status" value="1"/>
</dbReference>
<sequence length="143" mass="16399">MEFKWADDISNKVYKDAIHIRKEVFVKEQKVDPSLEIDELEDQTLHLVGYINSVPSATARIYEKAPHLFKIQRVAVVSSARKTGAGKKLMAELERYIRTQNAEIMILDSQDQAIPFYEKSGFSMEGDGFMDAGIPHHRMTKRI</sequence>
<dbReference type="InterPro" id="IPR039143">
    <property type="entry name" value="GNPNAT1-like"/>
</dbReference>
<accession>A0A1R4INP2</accession>